<dbReference type="RefSeq" id="WP_157525652.1">
    <property type="nucleotide sequence ID" value="NZ_CP066775.1"/>
</dbReference>
<keyword evidence="2" id="KW-1185">Reference proteome</keyword>
<evidence type="ECO:0000313" key="1">
    <source>
        <dbReference type="EMBL" id="QQL48952.1"/>
    </source>
</evidence>
<dbReference type="Proteomes" id="UP000429232">
    <property type="component" value="Chromosome"/>
</dbReference>
<sequence length="70" mass="7883">MEYLIVYLIFIVLGVLFTVAIMRAVFMIPTIVDNLRAQTKHLNEIKQNQKDLLAALNTGHLVKKAADSDV</sequence>
<evidence type="ECO:0000313" key="2">
    <source>
        <dbReference type="Proteomes" id="UP000429232"/>
    </source>
</evidence>
<accession>A0A6I4INP4</accession>
<organism evidence="1 2">
    <name type="scientific">Mucilaginibacter ginkgonis</name>
    <dbReference type="NCBI Taxonomy" id="2682091"/>
    <lineage>
        <taxon>Bacteria</taxon>
        <taxon>Pseudomonadati</taxon>
        <taxon>Bacteroidota</taxon>
        <taxon>Sphingobacteriia</taxon>
        <taxon>Sphingobacteriales</taxon>
        <taxon>Sphingobacteriaceae</taxon>
        <taxon>Mucilaginibacter</taxon>
    </lineage>
</organism>
<name>A0A6I4INP4_9SPHI</name>
<proteinExistence type="predicted"/>
<reference evidence="1 2" key="1">
    <citation type="submission" date="2020-12" db="EMBL/GenBank/DDBJ databases">
        <title>HMF7856_wgs.fasta genome submission.</title>
        <authorList>
            <person name="Kang H."/>
            <person name="Kim H."/>
            <person name="Joh K."/>
        </authorList>
    </citation>
    <scope>NUCLEOTIDE SEQUENCE [LARGE SCALE GENOMIC DNA]</scope>
    <source>
        <strain evidence="1 2">HMF7856</strain>
    </source>
</reference>
<dbReference type="AlphaFoldDB" id="A0A6I4INP4"/>
<gene>
    <name evidence="1" type="ORF">GO620_012285</name>
</gene>
<protein>
    <submittedName>
        <fullName evidence="1">Uncharacterized protein</fullName>
    </submittedName>
</protein>
<dbReference type="KEGG" id="mgik:GO620_012285"/>
<dbReference type="EMBL" id="CP066775">
    <property type="protein sequence ID" value="QQL48952.1"/>
    <property type="molecule type" value="Genomic_DNA"/>
</dbReference>